<keyword evidence="3" id="KW-0808">Transferase</keyword>
<keyword evidence="1" id="KW-0812">Transmembrane</keyword>
<dbReference type="STRING" id="1777137.AWB76_03004"/>
<keyword evidence="3" id="KW-0418">Kinase</keyword>
<dbReference type="InterPro" id="IPR007891">
    <property type="entry name" value="CHASE3"/>
</dbReference>
<dbReference type="OrthoDB" id="2489132at2"/>
<evidence type="ECO:0000256" key="1">
    <source>
        <dbReference type="SAM" id="Phobius"/>
    </source>
</evidence>
<keyword evidence="1" id="KW-0472">Membrane</keyword>
<dbReference type="GO" id="GO:0016301">
    <property type="term" value="F:kinase activity"/>
    <property type="evidence" value="ECO:0007669"/>
    <property type="project" value="UniProtKB-KW"/>
</dbReference>
<proteinExistence type="predicted"/>
<dbReference type="AlphaFoldDB" id="A0A158ATC9"/>
<protein>
    <submittedName>
        <fullName evidence="3">Sensory box histidine kinase</fullName>
    </submittedName>
</protein>
<keyword evidence="4" id="KW-1185">Reference proteome</keyword>
<reference evidence="4" key="1">
    <citation type="submission" date="2016-01" db="EMBL/GenBank/DDBJ databases">
        <authorList>
            <person name="Peeters Charlotte."/>
        </authorList>
    </citation>
    <scope>NUCLEOTIDE SEQUENCE [LARGE SCALE GENOMIC DNA]</scope>
</reference>
<gene>
    <name evidence="3" type="ORF">AWB76_03004</name>
</gene>
<evidence type="ECO:0000259" key="2">
    <source>
        <dbReference type="Pfam" id="PF05227"/>
    </source>
</evidence>
<evidence type="ECO:0000313" key="3">
    <source>
        <dbReference type="EMBL" id="SAK60999.1"/>
    </source>
</evidence>
<evidence type="ECO:0000313" key="4">
    <source>
        <dbReference type="Proteomes" id="UP000054624"/>
    </source>
</evidence>
<sequence length="214" mass="24279">MIPRRTVKGHVRSFDWRVVPLVGLVIIAAATSFAYHRLLLAQRDWVEHTYQVMSALESTLQLMTDAETGQRGYILTGNKTYLTPYSQAVRDVQAFPSRLRTLVHDSPTQLVRVDALDRALAEKLSELSRTLVVYDEEGSAQAREMVLSNLGQEHMDRIRLLIAQMRQAENELLIERSGQAAQTEKRMLSVTIALAVLSIGTRVALYLLMSRRMR</sequence>
<dbReference type="Proteomes" id="UP000054624">
    <property type="component" value="Unassembled WGS sequence"/>
</dbReference>
<organism evidence="3 4">
    <name type="scientific">Caballeronia temeraria</name>
    <dbReference type="NCBI Taxonomy" id="1777137"/>
    <lineage>
        <taxon>Bacteria</taxon>
        <taxon>Pseudomonadati</taxon>
        <taxon>Pseudomonadota</taxon>
        <taxon>Betaproteobacteria</taxon>
        <taxon>Burkholderiales</taxon>
        <taxon>Burkholderiaceae</taxon>
        <taxon>Caballeronia</taxon>
    </lineage>
</organism>
<feature type="transmembrane region" description="Helical" evidence="1">
    <location>
        <begin position="187"/>
        <end position="208"/>
    </location>
</feature>
<dbReference type="CDD" id="cd19410">
    <property type="entry name" value="HK9-like_sensor"/>
    <property type="match status" value="1"/>
</dbReference>
<dbReference type="Pfam" id="PF05227">
    <property type="entry name" value="CHASE3"/>
    <property type="match status" value="1"/>
</dbReference>
<feature type="domain" description="CHASE3" evidence="2">
    <location>
        <begin position="43"/>
        <end position="177"/>
    </location>
</feature>
<keyword evidence="1" id="KW-1133">Transmembrane helix</keyword>
<dbReference type="RefSeq" id="WP_074171351.1">
    <property type="nucleotide sequence ID" value="NZ_FCOI02000008.1"/>
</dbReference>
<dbReference type="EMBL" id="FCOI02000008">
    <property type="protein sequence ID" value="SAK60999.1"/>
    <property type="molecule type" value="Genomic_DNA"/>
</dbReference>
<name>A0A158ATC9_9BURK</name>
<accession>A0A158ATC9</accession>